<dbReference type="PANTHER" id="PTHR28221:SF2">
    <property type="entry name" value="RNA POLYMERASE I-SPECIFIC TRANSCRIPTION INITIATION FACTOR RRN6"/>
    <property type="match status" value="1"/>
</dbReference>
<keyword evidence="6" id="KW-1185">Reference proteome</keyword>
<evidence type="ECO:0000259" key="4">
    <source>
        <dbReference type="Pfam" id="PF20640"/>
    </source>
</evidence>
<name>A0ABR0K9F0_9EURO</name>
<feature type="region of interest" description="Disordered" evidence="1">
    <location>
        <begin position="866"/>
        <end position="892"/>
    </location>
</feature>
<organism evidence="5 6">
    <name type="scientific">Lithohypha guttulata</name>
    <dbReference type="NCBI Taxonomy" id="1690604"/>
    <lineage>
        <taxon>Eukaryota</taxon>
        <taxon>Fungi</taxon>
        <taxon>Dikarya</taxon>
        <taxon>Ascomycota</taxon>
        <taxon>Pezizomycotina</taxon>
        <taxon>Eurotiomycetes</taxon>
        <taxon>Chaetothyriomycetidae</taxon>
        <taxon>Chaetothyriales</taxon>
        <taxon>Trichomeriaceae</taxon>
        <taxon>Lithohypha</taxon>
    </lineage>
</organism>
<feature type="region of interest" description="Disordered" evidence="1">
    <location>
        <begin position="924"/>
        <end position="960"/>
    </location>
</feature>
<dbReference type="InterPro" id="IPR048535">
    <property type="entry name" value="RRN6_beta-prop"/>
</dbReference>
<feature type="domain" description="RRN6 helical bundle" evidence="4">
    <location>
        <begin position="587"/>
        <end position="775"/>
    </location>
</feature>
<accession>A0ABR0K9F0</accession>
<evidence type="ECO:0000313" key="5">
    <source>
        <dbReference type="EMBL" id="KAK5092301.1"/>
    </source>
</evidence>
<feature type="region of interest" description="Disordered" evidence="1">
    <location>
        <begin position="1022"/>
        <end position="1042"/>
    </location>
</feature>
<comment type="caution">
    <text evidence="5">The sequence shown here is derived from an EMBL/GenBank/DDBJ whole genome shotgun (WGS) entry which is preliminary data.</text>
</comment>
<feature type="compositionally biased region" description="Basic residues" evidence="1">
    <location>
        <begin position="1030"/>
        <end position="1042"/>
    </location>
</feature>
<dbReference type="InterPro" id="IPR048537">
    <property type="entry name" value="RRN6_HB"/>
</dbReference>
<sequence length="1042" mass="115918">MAEAERTWRQRHAHESNAIPYGTFGTATYRESAQQWTFLRNGSVERNLDEENGSDGDTVSLLRILSDPETVVEPTCHDEAIRQTAADSTLYSQYSELAAASSTIQAILQSETDAISTTTAGHIVSFGHAVWLGVDGVESGNLKVPISAHIGGPGRDLLHIACVGRQSFEYTSEYGISSSIKIPSLLGDPHTIWAGSMPIQQVIFSQPDLEGRSGTFLAVREACQTTIFEPLLQRYAGANTSFTDRSSLKPNRILSLPRSHTGGQDHADVCFHPHDQRKLAVVDAEGNWSIWHIQGRRTRTARVLYKIVLQTSNKIFSWEHRRRPEGVELYFDGWHKVLWMSCDRNDVDRVLVCNRQDAKLFKVMTTSNDAIRSIDVRLDTRKEDAYILDVRQGLTPNLCFILTTSRLLLFDFAQKDWKDRGTVHGPALLFAWQHFQKTSDLSLSMATVELQDAMLVTLYSRDPRIMQLYLLHFHYIDGELSVTVDDPSVVKLPKALPTSPVASLSLATLETSQNDHHREGQQQRLIQFIIQYEDLSIFKVTMELHRYRLSQPDKQKSTLRLPPDRNKERKSKRYVDEMDDEDDLAGFIVDDDEVEKSEYEEDPVDIEQRALSTAADLNELPDETSKILRKIAGGKYTSDVMMNVLHEISNSPPTARRDVLEAIEAFDQALQNPSASNDMPQAQTLSDLFDKDTRIEDIETDSATLDRALHMISSAVEDRIRISAPDKHGFQSLLQTYEDLFETYVNSLNPAVPDRFRVQRERQIRDIALDLYLSSRTVRALPTSNSVPILDNDAHPLLLPDSDPITQQDSPSRKIPTQISATASQPLPRHPDSGPSPSPSPPSPRPTSSPLDAAIARLKSYTTIAYHPRPAPTPVQTPTSISNHDNHNHNHNHISTLLSHLPASAAADPTTYDWRATDLQTQLAASATATPDKNSKSKSTSDRRATRIGRTRRGDDVRSRGEVSTLIAGIGGDGDGAQPRAGVGMGMGQIMSEVHVLESSQGGPGPGPAMTMMMTSTQPVSGAFANRDRGKQKKKKKRVAGF</sequence>
<evidence type="ECO:0000313" key="6">
    <source>
        <dbReference type="Proteomes" id="UP001345013"/>
    </source>
</evidence>
<feature type="domain" description="RRN6 beta-propeller" evidence="2">
    <location>
        <begin position="121"/>
        <end position="493"/>
    </location>
</feature>
<dbReference type="Proteomes" id="UP001345013">
    <property type="component" value="Unassembled WGS sequence"/>
</dbReference>
<dbReference type="Pfam" id="PF20639">
    <property type="entry name" value="Rrn6_K-rich"/>
    <property type="match status" value="1"/>
</dbReference>
<dbReference type="Pfam" id="PF20640">
    <property type="entry name" value="Rrn6_HB"/>
    <property type="match status" value="1"/>
</dbReference>
<dbReference type="InterPro" id="IPR048536">
    <property type="entry name" value="Rrn6_K-rich"/>
</dbReference>
<feature type="region of interest" description="Disordered" evidence="1">
    <location>
        <begin position="554"/>
        <end position="575"/>
    </location>
</feature>
<evidence type="ECO:0000256" key="1">
    <source>
        <dbReference type="SAM" id="MobiDB-lite"/>
    </source>
</evidence>
<evidence type="ECO:0000259" key="3">
    <source>
        <dbReference type="Pfam" id="PF20639"/>
    </source>
</evidence>
<evidence type="ECO:0008006" key="7">
    <source>
        <dbReference type="Google" id="ProtNLM"/>
    </source>
</evidence>
<dbReference type="InterPro" id="IPR019350">
    <property type="entry name" value="RNA_pol_I-sp_TIF_RRN6-like"/>
</dbReference>
<protein>
    <recommendedName>
        <fullName evidence="7">RNA polymerase I-specific transcription initiation factor RRN6-like protein</fullName>
    </recommendedName>
</protein>
<feature type="region of interest" description="Disordered" evidence="1">
    <location>
        <begin position="785"/>
        <end position="850"/>
    </location>
</feature>
<dbReference type="Pfam" id="PF10214">
    <property type="entry name" value="Rrn6_beta-prop"/>
    <property type="match status" value="1"/>
</dbReference>
<feature type="compositionally biased region" description="Pro residues" evidence="1">
    <location>
        <begin position="834"/>
        <end position="847"/>
    </location>
</feature>
<evidence type="ECO:0000259" key="2">
    <source>
        <dbReference type="Pfam" id="PF10214"/>
    </source>
</evidence>
<dbReference type="EMBL" id="JAVRRG010000060">
    <property type="protein sequence ID" value="KAK5092301.1"/>
    <property type="molecule type" value="Genomic_DNA"/>
</dbReference>
<feature type="compositionally biased region" description="Basic and acidic residues" evidence="1">
    <location>
        <begin position="554"/>
        <end position="567"/>
    </location>
</feature>
<dbReference type="PANTHER" id="PTHR28221">
    <property type="entry name" value="RNA POLYMERASE I-SPECIFIC TRANSCRIPTION INITIATION FACTOR RRN6"/>
    <property type="match status" value="1"/>
</dbReference>
<feature type="compositionally biased region" description="Polar residues" evidence="1">
    <location>
        <begin position="804"/>
        <end position="825"/>
    </location>
</feature>
<feature type="compositionally biased region" description="Basic and acidic residues" evidence="1">
    <location>
        <begin position="933"/>
        <end position="945"/>
    </location>
</feature>
<proteinExistence type="predicted"/>
<feature type="domain" description="RRN6 K-rich C-terminal" evidence="3">
    <location>
        <begin position="896"/>
        <end position="1042"/>
    </location>
</feature>
<gene>
    <name evidence="5" type="ORF">LTR24_005327</name>
</gene>
<reference evidence="5 6" key="1">
    <citation type="submission" date="2023-08" db="EMBL/GenBank/DDBJ databases">
        <title>Black Yeasts Isolated from many extreme environments.</title>
        <authorList>
            <person name="Coleine C."/>
            <person name="Stajich J.E."/>
            <person name="Selbmann L."/>
        </authorList>
    </citation>
    <scope>NUCLEOTIDE SEQUENCE [LARGE SCALE GENOMIC DNA]</scope>
    <source>
        <strain evidence="5 6">CCFEE 5885</strain>
    </source>
</reference>